<dbReference type="PANTHER" id="PTHR22911:SF6">
    <property type="entry name" value="SOLUTE CARRIER FAMILY 35 MEMBER G1"/>
    <property type="match status" value="1"/>
</dbReference>
<name>C1BMH6_CALRO</name>
<feature type="domain" description="EamA" evidence="7">
    <location>
        <begin position="42"/>
        <end position="171"/>
    </location>
</feature>
<dbReference type="InterPro" id="IPR037185">
    <property type="entry name" value="EmrE-like"/>
</dbReference>
<feature type="transmembrane region" description="Helical" evidence="6">
    <location>
        <begin position="72"/>
        <end position="92"/>
    </location>
</feature>
<keyword evidence="2 6" id="KW-0812">Transmembrane</keyword>
<keyword evidence="4 6" id="KW-0472">Membrane</keyword>
<feature type="transmembrane region" description="Helical" evidence="6">
    <location>
        <begin position="104"/>
        <end position="126"/>
    </location>
</feature>
<dbReference type="AlphaFoldDB" id="C1BMH6"/>
<evidence type="ECO:0000256" key="2">
    <source>
        <dbReference type="ARBA" id="ARBA00022692"/>
    </source>
</evidence>
<evidence type="ECO:0000256" key="1">
    <source>
        <dbReference type="ARBA" id="ARBA00004141"/>
    </source>
</evidence>
<keyword evidence="3 6" id="KW-1133">Transmembrane helix</keyword>
<feature type="transmembrane region" description="Helical" evidence="6">
    <location>
        <begin position="156"/>
        <end position="178"/>
    </location>
</feature>
<dbReference type="InterPro" id="IPR000620">
    <property type="entry name" value="EamA_dom"/>
</dbReference>
<evidence type="ECO:0000256" key="3">
    <source>
        <dbReference type="ARBA" id="ARBA00022989"/>
    </source>
</evidence>
<evidence type="ECO:0000256" key="6">
    <source>
        <dbReference type="SAM" id="Phobius"/>
    </source>
</evidence>
<dbReference type="Pfam" id="PF00892">
    <property type="entry name" value="EamA"/>
    <property type="match status" value="1"/>
</dbReference>
<feature type="transmembrane region" description="Helical" evidence="6">
    <location>
        <begin position="40"/>
        <end position="60"/>
    </location>
</feature>
<reference evidence="8" key="1">
    <citation type="submission" date="2009-03" db="EMBL/GenBank/DDBJ databases">
        <title>Caligus rogercresseyi ESTs and full-length cDNAs.</title>
        <authorList>
            <person name="Yasuike M."/>
            <person name="von Schalburg K."/>
            <person name="Cooper G."/>
            <person name="Leong J."/>
            <person name="Jones S.R.M."/>
            <person name="Koop B.F."/>
        </authorList>
    </citation>
    <scope>NUCLEOTIDE SEQUENCE</scope>
    <source>
        <tissue evidence="8">Whole body</tissue>
    </source>
</reference>
<dbReference type="PANTHER" id="PTHR22911">
    <property type="entry name" value="ACYL-MALONYL CONDENSING ENZYME-RELATED"/>
    <property type="match status" value="1"/>
</dbReference>
<comment type="subcellular location">
    <subcellularLocation>
        <location evidence="1">Membrane</location>
        <topology evidence="1">Multi-pass membrane protein</topology>
    </subcellularLocation>
</comment>
<evidence type="ECO:0000259" key="7">
    <source>
        <dbReference type="Pfam" id="PF00892"/>
    </source>
</evidence>
<dbReference type="EMBL" id="BT075805">
    <property type="protein sequence ID" value="ACO10229.1"/>
    <property type="molecule type" value="mRNA"/>
</dbReference>
<evidence type="ECO:0000256" key="5">
    <source>
        <dbReference type="SAM" id="MobiDB-lite"/>
    </source>
</evidence>
<dbReference type="GO" id="GO:0016020">
    <property type="term" value="C:membrane"/>
    <property type="evidence" value="ECO:0007669"/>
    <property type="project" value="UniProtKB-SubCell"/>
</dbReference>
<organism evidence="8">
    <name type="scientific">Caligus rogercresseyi</name>
    <name type="common">Sea louse</name>
    <dbReference type="NCBI Taxonomy" id="217165"/>
    <lineage>
        <taxon>Eukaryota</taxon>
        <taxon>Metazoa</taxon>
        <taxon>Ecdysozoa</taxon>
        <taxon>Arthropoda</taxon>
        <taxon>Crustacea</taxon>
        <taxon>Multicrustacea</taxon>
        <taxon>Hexanauplia</taxon>
        <taxon>Copepoda</taxon>
        <taxon>Siphonostomatoida</taxon>
        <taxon>Caligidae</taxon>
        <taxon>Caligus</taxon>
    </lineage>
</organism>
<feature type="region of interest" description="Disordered" evidence="5">
    <location>
        <begin position="1"/>
        <end position="20"/>
    </location>
</feature>
<dbReference type="SUPFAM" id="SSF103481">
    <property type="entry name" value="Multidrug resistance efflux transporter EmrE"/>
    <property type="match status" value="1"/>
</dbReference>
<protein>
    <submittedName>
        <fullName evidence="8">Transmembrane protein 20</fullName>
    </submittedName>
</protein>
<feature type="transmembrane region" description="Helical" evidence="6">
    <location>
        <begin position="272"/>
        <end position="296"/>
    </location>
</feature>
<feature type="transmembrane region" description="Helical" evidence="6">
    <location>
        <begin position="227"/>
        <end position="252"/>
    </location>
</feature>
<evidence type="ECO:0000256" key="4">
    <source>
        <dbReference type="ARBA" id="ARBA00023136"/>
    </source>
</evidence>
<sequence length="359" mass="39572">MANEQTRLLENDVESEETQDQHILPEEESLEHRFAGHSNLIGTAGAILAGITFTSANVIQKYTPNLNFWDLLFVRAVSQLTIIGGFSFWFGHNPIGPSGSRSRIYMQGILGGILLLCLFIAVKHIALGDASAIFFSAPFFTMLFSSCMLNEHFGLFRVAVSGIIITGVILLCRPPAIFPPESLPEATALPENDAIVNQQTLIGTCCALSVPVLSAIITILNRQCRHVPFLVLTFWFGVGALFVSFIGMNIPFLHSSNVYSGNIYNFTTTEWIYTSSIVALGIIGNIIMTIALKLITPARAMVFRSFEVIANYILQATLFSKVSVSFHITDPLGAFLIVMSVLLMGFEISIKKKYSWKYL</sequence>
<feature type="transmembrane region" description="Helical" evidence="6">
    <location>
        <begin position="332"/>
        <end position="350"/>
    </location>
</feature>
<gene>
    <name evidence="8" type="primary">TMM20</name>
</gene>
<feature type="transmembrane region" description="Helical" evidence="6">
    <location>
        <begin position="198"/>
        <end position="220"/>
    </location>
</feature>
<accession>C1BMH6</accession>
<evidence type="ECO:0000313" key="8">
    <source>
        <dbReference type="EMBL" id="ACO10229.1"/>
    </source>
</evidence>
<proteinExistence type="evidence at transcript level"/>